<feature type="compositionally biased region" description="Low complexity" evidence="7">
    <location>
        <begin position="1210"/>
        <end position="1220"/>
    </location>
</feature>
<dbReference type="SUPFAM" id="SSF48371">
    <property type="entry name" value="ARM repeat"/>
    <property type="match status" value="2"/>
</dbReference>
<keyword evidence="6" id="KW-0131">Cell cycle</keyword>
<evidence type="ECO:0000259" key="8">
    <source>
        <dbReference type="Pfam" id="PF12717"/>
    </source>
</evidence>
<evidence type="ECO:0000256" key="2">
    <source>
        <dbReference type="ARBA" id="ARBA00022618"/>
    </source>
</evidence>
<protein>
    <submittedName>
        <fullName evidence="9">Condensin-2 complex subunit D3</fullName>
    </submittedName>
</protein>
<keyword evidence="5" id="KW-0539">Nucleus</keyword>
<feature type="compositionally biased region" description="Polar residues" evidence="7">
    <location>
        <begin position="1239"/>
        <end position="1264"/>
    </location>
</feature>
<evidence type="ECO:0000313" key="9">
    <source>
        <dbReference type="EMBL" id="EFN86812.1"/>
    </source>
</evidence>
<dbReference type="EMBL" id="GL447175">
    <property type="protein sequence ID" value="EFN86812.1"/>
    <property type="molecule type" value="Genomic_DNA"/>
</dbReference>
<dbReference type="GO" id="GO:0000779">
    <property type="term" value="C:condensed chromosome, centromeric region"/>
    <property type="evidence" value="ECO:0007669"/>
    <property type="project" value="TreeGrafter"/>
</dbReference>
<dbReference type="InterPro" id="IPR016024">
    <property type="entry name" value="ARM-type_fold"/>
</dbReference>
<keyword evidence="4" id="KW-0226">DNA condensation</keyword>
<evidence type="ECO:0000256" key="7">
    <source>
        <dbReference type="SAM" id="MobiDB-lite"/>
    </source>
</evidence>
<feature type="region of interest" description="Disordered" evidence="7">
    <location>
        <begin position="1287"/>
        <end position="1311"/>
    </location>
</feature>
<dbReference type="OMA" id="KYRQFAV"/>
<organism evidence="10">
    <name type="scientific">Harpegnathos saltator</name>
    <name type="common">Jerdon's jumping ant</name>
    <dbReference type="NCBI Taxonomy" id="610380"/>
    <lineage>
        <taxon>Eukaryota</taxon>
        <taxon>Metazoa</taxon>
        <taxon>Ecdysozoa</taxon>
        <taxon>Arthropoda</taxon>
        <taxon>Hexapoda</taxon>
        <taxon>Insecta</taxon>
        <taxon>Pterygota</taxon>
        <taxon>Neoptera</taxon>
        <taxon>Endopterygota</taxon>
        <taxon>Hymenoptera</taxon>
        <taxon>Apocrita</taxon>
        <taxon>Aculeata</taxon>
        <taxon>Formicoidea</taxon>
        <taxon>Formicidae</taxon>
        <taxon>Ponerinae</taxon>
        <taxon>Ponerini</taxon>
        <taxon>Harpegnathos</taxon>
    </lineage>
</organism>
<feature type="region of interest" description="Disordered" evidence="7">
    <location>
        <begin position="1197"/>
        <end position="1221"/>
    </location>
</feature>
<dbReference type="FunCoup" id="E2BBY8">
    <property type="interactions" value="12"/>
</dbReference>
<evidence type="ECO:0000256" key="1">
    <source>
        <dbReference type="ARBA" id="ARBA00004123"/>
    </source>
</evidence>
<gene>
    <name evidence="9" type="ORF">EAI_01175</name>
</gene>
<dbReference type="PANTHER" id="PTHR14222:SF1">
    <property type="entry name" value="CONDENSIN-2 COMPLEX SUBUNIT D3"/>
    <property type="match status" value="1"/>
</dbReference>
<dbReference type="GO" id="GO:0005634">
    <property type="term" value="C:nucleus"/>
    <property type="evidence" value="ECO:0007669"/>
    <property type="project" value="UniProtKB-SubCell"/>
</dbReference>
<dbReference type="GO" id="GO:0007076">
    <property type="term" value="P:mitotic chromosome condensation"/>
    <property type="evidence" value="ECO:0007669"/>
    <property type="project" value="InterPro"/>
</dbReference>
<dbReference type="InParanoid" id="E2BBY8"/>
<dbReference type="OrthoDB" id="10263978at2759"/>
<dbReference type="GO" id="GO:0051301">
    <property type="term" value="P:cell division"/>
    <property type="evidence" value="ECO:0007669"/>
    <property type="project" value="UniProtKB-KW"/>
</dbReference>
<feature type="domain" description="Condensin complex subunit 1 C-terminal" evidence="8">
    <location>
        <begin position="884"/>
        <end position="1050"/>
    </location>
</feature>
<dbReference type="PANTHER" id="PTHR14222">
    <property type="entry name" value="CONDENSIN"/>
    <property type="match status" value="1"/>
</dbReference>
<dbReference type="InterPro" id="IPR026971">
    <property type="entry name" value="CND1/NCAPD3"/>
</dbReference>
<keyword evidence="3" id="KW-0498">Mitosis</keyword>
<dbReference type="InterPro" id="IPR032682">
    <property type="entry name" value="Cnd1_C"/>
</dbReference>
<reference evidence="9 10" key="1">
    <citation type="journal article" date="2010" name="Science">
        <title>Genomic comparison of the ants Camponotus floridanus and Harpegnathos saltator.</title>
        <authorList>
            <person name="Bonasio R."/>
            <person name="Zhang G."/>
            <person name="Ye C."/>
            <person name="Mutti N.S."/>
            <person name="Fang X."/>
            <person name="Qin N."/>
            <person name="Donahue G."/>
            <person name="Yang P."/>
            <person name="Li Q."/>
            <person name="Li C."/>
            <person name="Zhang P."/>
            <person name="Huang Z."/>
            <person name="Berger S.L."/>
            <person name="Reinberg D."/>
            <person name="Wang J."/>
            <person name="Liebig J."/>
        </authorList>
    </citation>
    <scope>NUCLEOTIDE SEQUENCE [LARGE SCALE GENOMIC DNA]</scope>
    <source>
        <strain evidence="9 10">R22 G/1</strain>
    </source>
</reference>
<comment type="subcellular location">
    <subcellularLocation>
        <location evidence="1">Nucleus</location>
    </subcellularLocation>
</comment>
<evidence type="ECO:0000313" key="10">
    <source>
        <dbReference type="Proteomes" id="UP000008237"/>
    </source>
</evidence>
<dbReference type="Gene3D" id="1.25.10.10">
    <property type="entry name" value="Leucine-rich Repeat Variant"/>
    <property type="match status" value="2"/>
</dbReference>
<evidence type="ECO:0000256" key="6">
    <source>
        <dbReference type="ARBA" id="ARBA00023306"/>
    </source>
</evidence>
<feature type="compositionally biased region" description="Low complexity" evidence="7">
    <location>
        <begin position="1287"/>
        <end position="1296"/>
    </location>
</feature>
<evidence type="ECO:0000256" key="4">
    <source>
        <dbReference type="ARBA" id="ARBA00023067"/>
    </source>
</evidence>
<dbReference type="GO" id="GO:0042393">
    <property type="term" value="F:histone binding"/>
    <property type="evidence" value="ECO:0007669"/>
    <property type="project" value="TreeGrafter"/>
</dbReference>
<dbReference type="Proteomes" id="UP000008237">
    <property type="component" value="Unassembled WGS sequence"/>
</dbReference>
<keyword evidence="10" id="KW-1185">Reference proteome</keyword>
<proteinExistence type="predicted"/>
<evidence type="ECO:0000256" key="5">
    <source>
        <dbReference type="ARBA" id="ARBA00023242"/>
    </source>
</evidence>
<accession>E2BBY8</accession>
<dbReference type="GO" id="GO:0010032">
    <property type="term" value="P:meiotic chromosome condensation"/>
    <property type="evidence" value="ECO:0007669"/>
    <property type="project" value="TreeGrafter"/>
</dbReference>
<dbReference type="Pfam" id="PF12717">
    <property type="entry name" value="Cnd1"/>
    <property type="match status" value="1"/>
</dbReference>
<dbReference type="STRING" id="610380.E2BBY8"/>
<name>E2BBY8_HARSA</name>
<keyword evidence="2" id="KW-0132">Cell division</keyword>
<feature type="region of interest" description="Disordered" evidence="7">
    <location>
        <begin position="1236"/>
        <end position="1264"/>
    </location>
</feature>
<dbReference type="InterPro" id="IPR011989">
    <property type="entry name" value="ARM-like"/>
</dbReference>
<evidence type="ECO:0000256" key="3">
    <source>
        <dbReference type="ARBA" id="ARBA00022776"/>
    </source>
</evidence>
<sequence length="1342" mass="153751">MESLRIFHNFKLDTLDEFWIKSVWDAEFLHYEEPPDDYLEYLESDDMRLLLRKCRHILKKWITTNCNNPLDCESSNFSWENLMILNINVQGLLPVLDYIMKTGQRVSTDEASKQACLEATSLYLMLLTIPGSNAFRIYHPNLYERTMDTLKMSDCIFSSRKKKTKEMDTVINSSIDDESSVYEILSHSEKLTLVEGINRIISDLITMLKLFKLKERTGSLGLTIQRLLQITRLEMHDISYSHAKNMDYRVSSLSKNAFEALQELCNSDHGAISLTIMLIAQSMLPYLLFPHYTNSYETKIVIRKKLLMTMHKAAIYFLKDLLKIHKEEARQGIITLIHQLMVNCPERAEGRQRQADIVVKLLNICNKSIIENVLKDLILYSYNGKISYRLFAQEIIGKLLIEPTLLHKALHEDKRMKMRKILITVVMSRCKDRSPMVRGRAMATLALISDCNDDADKAILENIFKDTVTDKRFFVIDDLQTVIRKNVNPLPGSDTLITMLLDRVNDERAFVRRSVLKILRNLSVMLPSLVDRMTPVISERCRDPTLVVRQFAVHVLSEMLEQFPHNPKLLHEWTQAVMPQIFDVENKVQEKVLECLYNVLIKKITSALVYKPSNANNLPWRVLDKLSNIRMRKHLSKACSLWVKNGVITKSVISNVQSHIGTDNTIGAWILLAALVENMKILSIRRHIADYKDVICKNDFHASLVLHVLRHVWSYLDRKCLEDLHQYIFERACHFEISFNLISICLDIFSSVLRHLHANKNNNCVEEAVAKLMILSEAKVQNMLKEKEDDAQGMIRAIFTLGHASLLCTNKISSSTLWFLRKLLLNSESLPKSVNNIKGLQTSAVVLLCQQALRDREIAKKITPILGELICRETSPDSSAEIAVKINAAKALADICVRFTALVEPYLPDMCVSMKDPSPAVREAIVVIFIQLLLEDFIKIKGSFFFHILTMLLDTDNMIRELTIFLIEERLLKKNKMLISQQFLESIYYYNNYNVPSTFCGYRMCDTKKKILTMPGKANRDKRNVVYKFMLDHLDPPAKFQLVVKLTKYILCEICDGNSIDLEKEEGACVLRDTICILCNDRLQVSSFAEKNKFEILDESTELDETNLSQPSTSTSTNNNNATNVFVTAMKKYHLDSLLPTLITLKKRFNASKSRLESEVEKLLYKIYSDHDKDNLLILLDEYPELEKDMERYRKMKDTTTHSESDSDTCDSSSPMTPTTSHRDLLLDACKRTPARALNSLSPSPSRIPTNTNDRLDSNNDSPNLSYSKFIKNVSVRLERIPLTGLSSGLSLSTSTPRLIQHSNPGTSYSSTCIVRIKRPSSELGMSSSSVRKISKSSVSRL</sequence>
<dbReference type="GO" id="GO:0000796">
    <property type="term" value="C:condensin complex"/>
    <property type="evidence" value="ECO:0007669"/>
    <property type="project" value="TreeGrafter"/>
</dbReference>
<feature type="compositionally biased region" description="Polar residues" evidence="7">
    <location>
        <begin position="1297"/>
        <end position="1311"/>
    </location>
</feature>